<keyword evidence="5" id="KW-1133">Transmembrane helix</keyword>
<dbReference type="STRING" id="335541.Swol_1758"/>
<dbReference type="Gene3D" id="3.30.240.20">
    <property type="entry name" value="bsu07140 like domains"/>
    <property type="match status" value="1"/>
</dbReference>
<gene>
    <name evidence="8" type="ordered locus">Swol_1758</name>
</gene>
<evidence type="ECO:0000256" key="2">
    <source>
        <dbReference type="ARBA" id="ARBA00006448"/>
    </source>
</evidence>
<organism evidence="8 9">
    <name type="scientific">Syntrophomonas wolfei subsp. wolfei (strain DSM 2245B / Goettingen)</name>
    <dbReference type="NCBI Taxonomy" id="335541"/>
    <lineage>
        <taxon>Bacteria</taxon>
        <taxon>Bacillati</taxon>
        <taxon>Bacillota</taxon>
        <taxon>Clostridia</taxon>
        <taxon>Eubacteriales</taxon>
        <taxon>Syntrophomonadaceae</taxon>
        <taxon>Syntrophomonas</taxon>
    </lineage>
</organism>
<reference evidence="9" key="1">
    <citation type="journal article" date="2010" name="Environ. Microbiol.">
        <title>The genome of Syntrophomonas wolfei: new insights into syntrophic metabolism and biohydrogen production.</title>
        <authorList>
            <person name="Sieber J.R."/>
            <person name="Sims D.R."/>
            <person name="Han C."/>
            <person name="Kim E."/>
            <person name="Lykidis A."/>
            <person name="Lapidus A.L."/>
            <person name="McDonnald E."/>
            <person name="Rohlin L."/>
            <person name="Culley D.E."/>
            <person name="Gunsalus R."/>
            <person name="McInerney M.J."/>
        </authorList>
    </citation>
    <scope>NUCLEOTIDE SEQUENCE [LARGE SCALE GENOMIC DNA]</scope>
    <source>
        <strain evidence="9">DSM 2245B / Goettingen</strain>
    </source>
</reference>
<evidence type="ECO:0000256" key="3">
    <source>
        <dbReference type="ARBA" id="ARBA00022475"/>
    </source>
</evidence>
<accession>Q0AW48</accession>
<dbReference type="Pfam" id="PF04239">
    <property type="entry name" value="DUF421"/>
    <property type="match status" value="1"/>
</dbReference>
<dbReference type="HOGENOM" id="CLU_2425955_0_0_9"/>
<dbReference type="InterPro" id="IPR007353">
    <property type="entry name" value="DUF421"/>
</dbReference>
<evidence type="ECO:0000313" key="9">
    <source>
        <dbReference type="Proteomes" id="UP000001968"/>
    </source>
</evidence>
<proteinExistence type="inferred from homology"/>
<evidence type="ECO:0000313" key="8">
    <source>
        <dbReference type="EMBL" id="ABI69056.1"/>
    </source>
</evidence>
<dbReference type="AlphaFoldDB" id="Q0AW48"/>
<evidence type="ECO:0000256" key="5">
    <source>
        <dbReference type="ARBA" id="ARBA00022989"/>
    </source>
</evidence>
<keyword evidence="6" id="KW-0472">Membrane</keyword>
<evidence type="ECO:0000256" key="4">
    <source>
        <dbReference type="ARBA" id="ARBA00022692"/>
    </source>
</evidence>
<comment type="similarity">
    <text evidence="2">Belongs to the UPF0702 family.</text>
</comment>
<name>Q0AW48_SYNWW</name>
<dbReference type="Proteomes" id="UP000001968">
    <property type="component" value="Chromosome"/>
</dbReference>
<keyword evidence="4" id="KW-0812">Transmembrane</keyword>
<dbReference type="GO" id="GO:0005886">
    <property type="term" value="C:plasma membrane"/>
    <property type="evidence" value="ECO:0007669"/>
    <property type="project" value="UniProtKB-SubCell"/>
</dbReference>
<protein>
    <submittedName>
        <fullName evidence="8">Conserved membrane-associated protein</fullName>
    </submittedName>
</protein>
<evidence type="ECO:0000256" key="6">
    <source>
        <dbReference type="ARBA" id="ARBA00023136"/>
    </source>
</evidence>
<dbReference type="KEGG" id="swo:Swol_1758"/>
<dbReference type="eggNOG" id="COG2323">
    <property type="taxonomic scope" value="Bacteria"/>
</dbReference>
<keyword evidence="9" id="KW-1185">Reference proteome</keyword>
<keyword evidence="3" id="KW-1003">Cell membrane</keyword>
<evidence type="ECO:0000259" key="7">
    <source>
        <dbReference type="Pfam" id="PF04239"/>
    </source>
</evidence>
<evidence type="ECO:0000256" key="1">
    <source>
        <dbReference type="ARBA" id="ARBA00004651"/>
    </source>
</evidence>
<sequence length="91" mass="10497">MQLKPEKQPVTVPDMNLSATRQGLCANLIIDGRILYQHLKLVNRDETWLREELKKQNIEDMGQVLLASMDGNGNLYIDVKDDQLEEFNVLK</sequence>
<dbReference type="EMBL" id="CP000448">
    <property type="protein sequence ID" value="ABI69056.1"/>
    <property type="molecule type" value="Genomic_DNA"/>
</dbReference>
<feature type="domain" description="YetF C-terminal" evidence="7">
    <location>
        <begin position="22"/>
        <end position="69"/>
    </location>
</feature>
<comment type="subcellular location">
    <subcellularLocation>
        <location evidence="1">Cell membrane</location>
        <topology evidence="1">Multi-pass membrane protein</topology>
    </subcellularLocation>
</comment>
<dbReference type="PANTHER" id="PTHR34582">
    <property type="entry name" value="UPF0702 TRANSMEMBRANE PROTEIN YCAP"/>
    <property type="match status" value="1"/>
</dbReference>
<dbReference type="PANTHER" id="PTHR34582:SF6">
    <property type="entry name" value="UPF0702 TRANSMEMBRANE PROTEIN YCAP"/>
    <property type="match status" value="1"/>
</dbReference>
<dbReference type="InterPro" id="IPR023090">
    <property type="entry name" value="UPF0702_alpha/beta_dom_sf"/>
</dbReference>